<protein>
    <submittedName>
        <fullName evidence="1">Uncharacterized protein</fullName>
    </submittedName>
</protein>
<evidence type="ECO:0000313" key="1">
    <source>
        <dbReference type="EMBL" id="KAJ8680139.1"/>
    </source>
</evidence>
<dbReference type="EMBL" id="CM056742">
    <property type="protein sequence ID" value="KAJ8680139.1"/>
    <property type="molecule type" value="Genomic_DNA"/>
</dbReference>
<keyword evidence="2" id="KW-1185">Reference proteome</keyword>
<organism evidence="1 2">
    <name type="scientific">Eretmocerus hayati</name>
    <dbReference type="NCBI Taxonomy" id="131215"/>
    <lineage>
        <taxon>Eukaryota</taxon>
        <taxon>Metazoa</taxon>
        <taxon>Ecdysozoa</taxon>
        <taxon>Arthropoda</taxon>
        <taxon>Hexapoda</taxon>
        <taxon>Insecta</taxon>
        <taxon>Pterygota</taxon>
        <taxon>Neoptera</taxon>
        <taxon>Endopterygota</taxon>
        <taxon>Hymenoptera</taxon>
        <taxon>Apocrita</taxon>
        <taxon>Proctotrupomorpha</taxon>
        <taxon>Chalcidoidea</taxon>
        <taxon>Aphelinidae</taxon>
        <taxon>Aphelininae</taxon>
        <taxon>Eretmocerus</taxon>
    </lineage>
</organism>
<comment type="caution">
    <text evidence="1">The sequence shown here is derived from an EMBL/GenBank/DDBJ whole genome shotgun (WGS) entry which is preliminary data.</text>
</comment>
<reference evidence="1" key="1">
    <citation type="submission" date="2023-04" db="EMBL/GenBank/DDBJ databases">
        <title>A chromosome-level genome assembly of the parasitoid wasp Eretmocerus hayati.</title>
        <authorList>
            <person name="Zhong Y."/>
            <person name="Liu S."/>
            <person name="Liu Y."/>
        </authorList>
    </citation>
    <scope>NUCLEOTIDE SEQUENCE</scope>
    <source>
        <strain evidence="1">ZJU_SS_LIU_2023</strain>
    </source>
</reference>
<dbReference type="Proteomes" id="UP001239111">
    <property type="component" value="Chromosome 2"/>
</dbReference>
<proteinExistence type="predicted"/>
<accession>A0ACC2P958</accession>
<evidence type="ECO:0000313" key="2">
    <source>
        <dbReference type="Proteomes" id="UP001239111"/>
    </source>
</evidence>
<name>A0ACC2P958_9HYME</name>
<gene>
    <name evidence="1" type="ORF">QAD02_015926</name>
</gene>
<sequence>MSQGDSNRKKFGRLKWAIFNGHREIVEELLQEDTPVDNTVHRTDFRPPLHSSVYLGDPDVVTKLLDRGACVNVLDRNEETALMLAAKLEKYAIVDLILSDKRLKNCANKENLSHLHIACMRNRVDVVKKLMENEYSINTSVSSKSIRWSGYSPLHFAVQNQCVETVAFLLSIGADITIKNSNQLTALHLADMIRNEEIIDMILLAHGRVPHNPVNSEGLSHFHIACSRNNVEVVECFLRNGVKLDEIIHEDSLNWANYTAIDFAIHYDCVDVVKILLMQSDRKIFPSRNRSFDRVTDAYCSGNVQLINLLLNRDDLKSDRKIVIGELPALHYSCIYSDIEAVKNSLMEAPRDINTSIWQGSTPLHLAVERQDEAIIKYLLAQGADHNIRNADGKTPLHLAFERNMKEIVESMVNDLNCIDQNPSDNNGFSHLHIACIRNDEEATKCLIELETDVNAPVNNDSPFFPGFTPLHFTAKFASPNVAHLLLKHGASYFAINKYGQSAFDVAVFELKDFNEIERIDIMREILWKHENTRNESFNDRGRDLKNFILAHPNDINKATDTLHTRWDGYTPLHFAMLDDDPRHAILLIKMGASLLSKAANGDTPIHLCSFYNILSRIPDSFLDLNDVQHNPVGSEGNSIFHIACAAGNKQWVEYFLNCGVNPNIPNVVQGLEFPDRTPLHVAIRSPGGPKLEVVKLLLENGAKIEAKDHHLNTILHFIIDCVEIQVIDLFVSRGVDVNSRNAFLQTPLTTMCKISGFSSRFFVTDRQLSGRIASLLDHGADINAVDELGVTVLSLDMWDSDYTLEKNLSGIEVLLKHVIKLRTIGHYISDDIEHAYSKFLQRLTVAFVSVLFDFTAQCEKELELMMQVPADAYSTLRDVLFKNLNNLSVMSENVELQQMMDSNDFLEKYPIYGTMLKLQLKRGQERRPFLVDAVKSLKSLMNISVPRECLEQVLQFLSNEDLKNLIKSIEVLLKHVVKLKQIGHYVNDDIEQAYSKMLQRTTAETKFVLFNFTVQCRKELELMMQVRADAYSSLYDVLLKNLNKLSVISENSELQQMMESDDFLRKYPIYGSILKLQLKKG</sequence>